<evidence type="ECO:0000256" key="3">
    <source>
        <dbReference type="ARBA" id="ARBA00022723"/>
    </source>
</evidence>
<organism evidence="13 14">
    <name type="scientific">Mucor saturninus</name>
    <dbReference type="NCBI Taxonomy" id="64648"/>
    <lineage>
        <taxon>Eukaryota</taxon>
        <taxon>Fungi</taxon>
        <taxon>Fungi incertae sedis</taxon>
        <taxon>Mucoromycota</taxon>
        <taxon>Mucoromycotina</taxon>
        <taxon>Mucoromycetes</taxon>
        <taxon>Mucorales</taxon>
        <taxon>Mucorineae</taxon>
        <taxon>Mucoraceae</taxon>
        <taxon>Mucor</taxon>
    </lineage>
</organism>
<dbReference type="Pfam" id="PF14560">
    <property type="entry name" value="Ubiquitin_2"/>
    <property type="match status" value="1"/>
</dbReference>
<evidence type="ECO:0000259" key="11">
    <source>
        <dbReference type="PROSITE" id="PS50245"/>
    </source>
</evidence>
<evidence type="ECO:0000313" key="13">
    <source>
        <dbReference type="EMBL" id="KAG2203469.1"/>
    </source>
</evidence>
<keyword evidence="4 8" id="KW-0863">Zinc-finger</keyword>
<evidence type="ECO:0000256" key="4">
    <source>
        <dbReference type="ARBA" id="ARBA00022771"/>
    </source>
</evidence>
<dbReference type="EMBL" id="JAEPRD010000051">
    <property type="protein sequence ID" value="KAG2203469.1"/>
    <property type="molecule type" value="Genomic_DNA"/>
</dbReference>
<name>A0A8H7V6X2_9FUNG</name>
<dbReference type="InterPro" id="IPR029071">
    <property type="entry name" value="Ubiquitin-like_domsf"/>
</dbReference>
<dbReference type="PROSITE" id="PS50053">
    <property type="entry name" value="UBIQUITIN_2"/>
    <property type="match status" value="1"/>
</dbReference>
<dbReference type="InterPro" id="IPR000626">
    <property type="entry name" value="Ubiquitin-like_dom"/>
</dbReference>
<keyword evidence="6" id="KW-0143">Chaperone</keyword>
<comment type="similarity">
    <text evidence="7">Belongs to the TBCB family.</text>
</comment>
<evidence type="ECO:0000256" key="7">
    <source>
        <dbReference type="ARBA" id="ARBA00025779"/>
    </source>
</evidence>
<dbReference type="PROSITE" id="PS00845">
    <property type="entry name" value="CAP_GLY_1"/>
    <property type="match status" value="1"/>
</dbReference>
<feature type="compositionally biased region" description="Low complexity" evidence="9">
    <location>
        <begin position="397"/>
        <end position="427"/>
    </location>
</feature>
<evidence type="ECO:0000259" key="12">
    <source>
        <dbReference type="PROSITE" id="PS51266"/>
    </source>
</evidence>
<dbReference type="GO" id="GO:0005938">
    <property type="term" value="C:cell cortex"/>
    <property type="evidence" value="ECO:0007669"/>
    <property type="project" value="TreeGrafter"/>
</dbReference>
<gene>
    <name evidence="13" type="ORF">INT47_008196</name>
</gene>
<feature type="region of interest" description="Disordered" evidence="9">
    <location>
        <begin position="925"/>
        <end position="972"/>
    </location>
</feature>
<dbReference type="AlphaFoldDB" id="A0A8H7V6X2"/>
<evidence type="ECO:0000313" key="14">
    <source>
        <dbReference type="Proteomes" id="UP000603453"/>
    </source>
</evidence>
<dbReference type="GO" id="GO:0043014">
    <property type="term" value="F:alpha-tubulin binding"/>
    <property type="evidence" value="ECO:0007669"/>
    <property type="project" value="InterPro"/>
</dbReference>
<dbReference type="PROSITE" id="PS51266">
    <property type="entry name" value="ZF_CHY"/>
    <property type="match status" value="1"/>
</dbReference>
<dbReference type="CDD" id="cd01789">
    <property type="entry name" value="Ubl_TBCB"/>
    <property type="match status" value="1"/>
</dbReference>
<protein>
    <submittedName>
        <fullName evidence="13">Uncharacterized protein</fullName>
    </submittedName>
</protein>
<evidence type="ECO:0000256" key="5">
    <source>
        <dbReference type="ARBA" id="ARBA00022833"/>
    </source>
</evidence>
<dbReference type="GO" id="GO:0007023">
    <property type="term" value="P:post-chaperonin tubulin folding pathway"/>
    <property type="evidence" value="ECO:0007669"/>
    <property type="project" value="InterPro"/>
</dbReference>
<keyword evidence="5" id="KW-0862">Zinc</keyword>
<feature type="domain" description="CHY-type" evidence="12">
    <location>
        <begin position="845"/>
        <end position="912"/>
    </location>
</feature>
<sequence>MSIVTLFVDTSDEKVSSERRFEKSLTISQLKYKLEPITGIPYSTQKIDLYQGNTLQGTLDNEESMLGAYPVEDYMRIHVTDTNPHRIKNQYTDVSLVEKFELSTDEYEKRSDTVRAFKERNKLGRFSAEAAAQEKAIEQAHEEAAKQIKVGDRCEVLGDDYTAQRLGTVKFVGETEFQPGPWVGIQYDEPLGKNDGSVKGKRYFDCPPKYGGFVRPTKVNVGDFPEEDLDFSDDDLEEIDDKKETVIRLAIKPSDPDFPYEIDSLKIQLNIPSDYPTSPCTVQVLNSDIPKGFAINLEKGYVAHVDPVNKSAHQTLVRQMNWLDRNMESLLQQPPAATVRFVSNSHRVHEEEPVKQFIDATSRPISFETTYIKPESKYNKESAAASSSKPVYEETKPSSSNNSSSSSVKPVTAPVVKPKPSPVATTVEKSHSFSHAQMSAAGKRRQHEITQLQTRFCDSINTRTNAKESVITLVMTINDCDFTHEQLLGGKDLYIKYHVPALYPLEPCSIEIDNKKLDRTRANWIASGFNEHVVHGDFTLFENLNWLNRHMETLATVPPTVKTVEQEETAVIAALQQKDLKPPLKKEQVSLSVSAPVFTPQPKKKTSLFDEDVKKNKVIIVNDPSLIIEQAEEDEVQVELAQGDDDDHVMETKAAGPSVLSGVAETVIRRGTEIRLMDPKLDNISLFKCSSLHLMVKCNRCKETVQVQNIKSDGDAKERWMGCPTCTAELGIKFIGELVHQGAKSLGLLQLSGCKPYDILPSAYIGTCGSCMVDMAHTLTLSPHDPPRTMTCFSCHAKMTCGLGDYTFIKIGSEGGEKLKAADEKQVMKLKQKKKKEDHLVIGEPLPNRGTCTHYGKSNRWFRFSCCNKLYPCDICHDSHEDHHVEMAKRHVCGLCSREQTIVGGKACVCGHEFERAPQRGAFWEGGKGVRNVSTMSRKDPHKRKGMSKTTSKKQERVGVAGKERHQKEPET</sequence>
<dbReference type="OrthoDB" id="10253329at2759"/>
<dbReference type="Gene3D" id="3.10.20.90">
    <property type="entry name" value="Phosphatidylinositol 3-kinase Catalytic Subunit, Chain A, domain 1"/>
    <property type="match status" value="1"/>
</dbReference>
<feature type="compositionally biased region" description="Basic and acidic residues" evidence="9">
    <location>
        <begin position="953"/>
        <end position="972"/>
    </location>
</feature>
<comment type="subcellular location">
    <subcellularLocation>
        <location evidence="1">Cytoplasm</location>
    </subcellularLocation>
</comment>
<dbReference type="GO" id="GO:0031122">
    <property type="term" value="P:cytoplasmic microtubule organization"/>
    <property type="evidence" value="ECO:0007669"/>
    <property type="project" value="TreeGrafter"/>
</dbReference>
<dbReference type="Proteomes" id="UP000603453">
    <property type="component" value="Unassembled WGS sequence"/>
</dbReference>
<evidence type="ECO:0000256" key="9">
    <source>
        <dbReference type="SAM" id="MobiDB-lite"/>
    </source>
</evidence>
<comment type="caution">
    <text evidence="13">The sequence shown here is derived from an EMBL/GenBank/DDBJ whole genome shotgun (WGS) entry which is preliminary data.</text>
</comment>
<evidence type="ECO:0000256" key="8">
    <source>
        <dbReference type="PROSITE-ProRule" id="PRU00601"/>
    </source>
</evidence>
<dbReference type="GO" id="GO:0035371">
    <property type="term" value="C:microtubule plus-end"/>
    <property type="evidence" value="ECO:0007669"/>
    <property type="project" value="TreeGrafter"/>
</dbReference>
<reference evidence="13" key="1">
    <citation type="submission" date="2020-12" db="EMBL/GenBank/DDBJ databases">
        <title>Metabolic potential, ecology and presence of endohyphal bacteria is reflected in genomic diversity of Mucoromycotina.</title>
        <authorList>
            <person name="Muszewska A."/>
            <person name="Okrasinska A."/>
            <person name="Steczkiewicz K."/>
            <person name="Drgas O."/>
            <person name="Orlowska M."/>
            <person name="Perlinska-Lenart U."/>
            <person name="Aleksandrzak-Piekarczyk T."/>
            <person name="Szatraj K."/>
            <person name="Zielenkiewicz U."/>
            <person name="Pilsyk S."/>
            <person name="Malc E."/>
            <person name="Mieczkowski P."/>
            <person name="Kruszewska J.S."/>
            <person name="Biernat P."/>
            <person name="Pawlowska J."/>
        </authorList>
    </citation>
    <scope>NUCLEOTIDE SEQUENCE</scope>
    <source>
        <strain evidence="13">WA0000017839</strain>
    </source>
</reference>
<dbReference type="GO" id="GO:0007021">
    <property type="term" value="P:tubulin complex assembly"/>
    <property type="evidence" value="ECO:0007669"/>
    <property type="project" value="InterPro"/>
</dbReference>
<evidence type="ECO:0000256" key="6">
    <source>
        <dbReference type="ARBA" id="ARBA00023186"/>
    </source>
</evidence>
<dbReference type="GO" id="GO:0008270">
    <property type="term" value="F:zinc ion binding"/>
    <property type="evidence" value="ECO:0007669"/>
    <property type="project" value="UniProtKB-KW"/>
</dbReference>
<dbReference type="SUPFAM" id="SSF54236">
    <property type="entry name" value="Ubiquitin-like"/>
    <property type="match status" value="1"/>
</dbReference>
<keyword evidence="2" id="KW-0963">Cytoplasm</keyword>
<dbReference type="SUPFAM" id="SSF74924">
    <property type="entry name" value="Cap-Gly domain"/>
    <property type="match status" value="1"/>
</dbReference>
<keyword evidence="14" id="KW-1185">Reference proteome</keyword>
<dbReference type="GO" id="GO:0005634">
    <property type="term" value="C:nucleus"/>
    <property type="evidence" value="ECO:0007669"/>
    <property type="project" value="TreeGrafter"/>
</dbReference>
<dbReference type="Pfam" id="PF01302">
    <property type="entry name" value="CAP_GLY"/>
    <property type="match status" value="1"/>
</dbReference>
<feature type="domain" description="Ubiquitin-like" evidence="10">
    <location>
        <begin position="4"/>
        <end position="79"/>
    </location>
</feature>
<dbReference type="InterPro" id="IPR037274">
    <property type="entry name" value="Znf_CHY_sf"/>
</dbReference>
<evidence type="ECO:0000259" key="10">
    <source>
        <dbReference type="PROSITE" id="PS50053"/>
    </source>
</evidence>
<dbReference type="GO" id="GO:0005829">
    <property type="term" value="C:cytosol"/>
    <property type="evidence" value="ECO:0007669"/>
    <property type="project" value="UniProtKB-ARBA"/>
</dbReference>
<dbReference type="PANTHER" id="PTHR18916">
    <property type="entry name" value="DYNACTIN 1-RELATED MICROTUBULE-BINDING"/>
    <property type="match status" value="1"/>
</dbReference>
<dbReference type="SMART" id="SM01052">
    <property type="entry name" value="CAP_GLY"/>
    <property type="match status" value="1"/>
</dbReference>
<feature type="region of interest" description="Disordered" evidence="9">
    <location>
        <begin position="377"/>
        <end position="445"/>
    </location>
</feature>
<accession>A0A8H7V6X2</accession>
<dbReference type="PANTHER" id="PTHR18916:SF85">
    <property type="entry name" value="TUBULIN-FOLDING COFACTOR B"/>
    <property type="match status" value="1"/>
</dbReference>
<dbReference type="InterPro" id="IPR008913">
    <property type="entry name" value="Znf_CHY"/>
</dbReference>
<evidence type="ECO:0000256" key="1">
    <source>
        <dbReference type="ARBA" id="ARBA00004496"/>
    </source>
</evidence>
<feature type="domain" description="CAP-Gly" evidence="11">
    <location>
        <begin position="173"/>
        <end position="215"/>
    </location>
</feature>
<dbReference type="InterPro" id="IPR036859">
    <property type="entry name" value="CAP-Gly_dom_sf"/>
</dbReference>
<keyword evidence="3" id="KW-0479">Metal-binding</keyword>
<dbReference type="SUPFAM" id="SSF161219">
    <property type="entry name" value="CHY zinc finger-like"/>
    <property type="match status" value="1"/>
</dbReference>
<dbReference type="InterPro" id="IPR000938">
    <property type="entry name" value="CAP-Gly_domain"/>
</dbReference>
<dbReference type="InterPro" id="IPR045172">
    <property type="entry name" value="TBCB_Ubl"/>
</dbReference>
<proteinExistence type="inferred from homology"/>
<evidence type="ECO:0000256" key="2">
    <source>
        <dbReference type="ARBA" id="ARBA00022490"/>
    </source>
</evidence>
<dbReference type="PROSITE" id="PS50245">
    <property type="entry name" value="CAP_GLY_2"/>
    <property type="match status" value="1"/>
</dbReference>
<dbReference type="GO" id="GO:0051010">
    <property type="term" value="F:microtubule plus-end binding"/>
    <property type="evidence" value="ECO:0007669"/>
    <property type="project" value="TreeGrafter"/>
</dbReference>
<dbReference type="Gene3D" id="2.30.30.190">
    <property type="entry name" value="CAP Gly-rich-like domain"/>
    <property type="match status" value="1"/>
</dbReference>
<dbReference type="FunFam" id="2.30.30.190:FF:000013">
    <property type="entry name" value="Tubulin-folding cofactor B"/>
    <property type="match status" value="1"/>
</dbReference>